<dbReference type="OrthoDB" id="4362652at2759"/>
<dbReference type="PANTHER" id="PTHR38794:SF1">
    <property type="entry name" value="INTEGRAL MEMBRANE PROTEIN"/>
    <property type="match status" value="1"/>
</dbReference>
<organism evidence="3 4">
    <name type="scientific">Penicillium nordicum</name>
    <dbReference type="NCBI Taxonomy" id="229535"/>
    <lineage>
        <taxon>Eukaryota</taxon>
        <taxon>Fungi</taxon>
        <taxon>Dikarya</taxon>
        <taxon>Ascomycota</taxon>
        <taxon>Pezizomycotina</taxon>
        <taxon>Eurotiomycetes</taxon>
        <taxon>Eurotiomycetidae</taxon>
        <taxon>Eurotiales</taxon>
        <taxon>Aspergillaceae</taxon>
        <taxon>Penicillium</taxon>
    </lineage>
</organism>
<proteinExistence type="predicted"/>
<gene>
    <name evidence="3" type="ORF">ACN38_g3364</name>
</gene>
<comment type="caution">
    <text evidence="3">The sequence shown here is derived from an EMBL/GenBank/DDBJ whole genome shotgun (WGS) entry which is preliminary data.</text>
</comment>
<keyword evidence="4" id="KW-1185">Reference proteome</keyword>
<dbReference type="AlphaFoldDB" id="A0A0M8PC82"/>
<evidence type="ECO:0000313" key="3">
    <source>
        <dbReference type="EMBL" id="KOS45644.1"/>
    </source>
</evidence>
<evidence type="ECO:0000256" key="1">
    <source>
        <dbReference type="SAM" id="MobiDB-lite"/>
    </source>
</evidence>
<dbReference type="EMBL" id="LHQQ01000040">
    <property type="protein sequence ID" value="KOS45644.1"/>
    <property type="molecule type" value="Genomic_DNA"/>
</dbReference>
<protein>
    <submittedName>
        <fullName evidence="3">Uncharacterized protein</fullName>
    </submittedName>
</protein>
<reference evidence="3 4" key="1">
    <citation type="submission" date="2015-08" db="EMBL/GenBank/DDBJ databases">
        <title>Genome sequencing of Penicillium nordicum.</title>
        <authorList>
            <person name="Nguyen H.D."/>
            <person name="Seifert K.A."/>
        </authorList>
    </citation>
    <scope>NUCLEOTIDE SEQUENCE [LARGE SCALE GENOMIC DNA]</scope>
    <source>
        <strain evidence="3 4">DAOMC 185683</strain>
    </source>
</reference>
<keyword evidence="2" id="KW-1133">Transmembrane helix</keyword>
<name>A0A0M8PC82_9EURO</name>
<keyword evidence="2" id="KW-0472">Membrane</keyword>
<accession>A0A0M8PC82</accession>
<evidence type="ECO:0000256" key="2">
    <source>
        <dbReference type="SAM" id="Phobius"/>
    </source>
</evidence>
<feature type="transmembrane region" description="Helical" evidence="2">
    <location>
        <begin position="45"/>
        <end position="67"/>
    </location>
</feature>
<feature type="transmembrane region" description="Helical" evidence="2">
    <location>
        <begin position="7"/>
        <end position="25"/>
    </location>
</feature>
<dbReference type="STRING" id="229535.A0A0M8PC82"/>
<evidence type="ECO:0000313" key="4">
    <source>
        <dbReference type="Proteomes" id="UP000037696"/>
    </source>
</evidence>
<dbReference type="PANTHER" id="PTHR38794">
    <property type="entry name" value="INTEGRAL MEMBRANE PROTEIN"/>
    <property type="match status" value="1"/>
</dbReference>
<dbReference type="Proteomes" id="UP000037696">
    <property type="component" value="Unassembled WGS sequence"/>
</dbReference>
<sequence>MPLQKRLVAIAFLSVRILNIVVSGIQLRHVNGFDNDGRSLSMSLWPWMMCSQVLHTVTIISTCVPFLREFLESFPSGMFKPAGLDSTGSWHGSRSIRLLDSGSTP</sequence>
<keyword evidence="2" id="KW-0812">Transmembrane</keyword>
<feature type="region of interest" description="Disordered" evidence="1">
    <location>
        <begin position="83"/>
        <end position="105"/>
    </location>
</feature>